<evidence type="ECO:0000256" key="3">
    <source>
        <dbReference type="ARBA" id="ARBA00005052"/>
    </source>
</evidence>
<sequence>MNSSYTQRYALPKYIAISDYLFHRLNQLNIHTIFGLSGEFSMPLLDKLYNIPNLRWAGNSNELNAAYAADGYSRLKGLGCLITTFGVGELSAINGVAGSYAEHVGILHIVGMPPTSAQTKQLLLHHTLGNGDFTVFHRIASDVACYTTLIVDSELCADEVDKCIKMAWIEQRPVYMGMPVNQVNLPIESARLNTPLDLQLHKNDPDVEKEVISRILTFMYKSQNPAIIVDACTSRQNLIEETKELCSRLKFPVFVTPMGKGTVNETDPQFGGVFTGSISAPEVREVVDFADFIIVIGCMLSEFSTSTFHFQYKTKNCALLYSTSVKLKNATYPDLSVKLLLQKLLTNLDESKLSYRPSEQPSMMVPRPYPAGNVLLRQEWVWNEISHWFQPGDIIITETGASAFGVNQTRFPVNTLGISQALWGSVGYTMGACLGAEFAVQEINKDKFPATKHRVILFMGDGAFQLTAQELSTIVKWGLTPYIFVMNNQGYSVDRFLHHRSDASYYDIQPWNYLGLLRVFGCTNYETKKIITVGEFRSMISDPNFGINDKIRMIEIMLPPRDVPQALLDRWVVEKEQSKQMQEENENSSAVDTPTPEFQPLLKKIKLDTDMISPPYYQGPP</sequence>
<evidence type="ECO:0000256" key="9">
    <source>
        <dbReference type="ARBA" id="ARBA00022842"/>
    </source>
</evidence>
<dbReference type="UniPathway" id="UPA00866"/>
<dbReference type="InterPro" id="IPR047213">
    <property type="entry name" value="TPP_PYR_PDC_IPDC-like"/>
</dbReference>
<dbReference type="RefSeq" id="XP_033765189.1">
    <property type="nucleotide sequence ID" value="XM_033909298.1"/>
</dbReference>
<dbReference type="FunFam" id="3.40.50.970:FF:000087">
    <property type="entry name" value="Thi3p"/>
    <property type="match status" value="1"/>
</dbReference>
<dbReference type="GO" id="GO:0000955">
    <property type="term" value="P:amino acid catabolic process via Ehrlich pathway"/>
    <property type="evidence" value="ECO:0007669"/>
    <property type="project" value="UniProtKB-UniPathway"/>
</dbReference>
<dbReference type="EC" id="4.1.1.72" evidence="5"/>
<dbReference type="GO" id="GO:0000287">
    <property type="term" value="F:magnesium ion binding"/>
    <property type="evidence" value="ECO:0007669"/>
    <property type="project" value="InterPro"/>
</dbReference>
<feature type="binding site" evidence="13">
    <location>
        <position position="461"/>
    </location>
    <ligand>
        <name>Mg(2+)</name>
        <dbReference type="ChEBI" id="CHEBI:18420"/>
    </ligand>
</feature>
<proteinExistence type="inferred from homology"/>
<evidence type="ECO:0000256" key="4">
    <source>
        <dbReference type="ARBA" id="ARBA00007812"/>
    </source>
</evidence>
<evidence type="ECO:0000256" key="12">
    <source>
        <dbReference type="ARBA" id="ARBA00029572"/>
    </source>
</evidence>
<dbReference type="PANTHER" id="PTHR43452:SF30">
    <property type="entry name" value="PYRUVATE DECARBOXYLASE ISOZYME 1-RELATED"/>
    <property type="match status" value="1"/>
</dbReference>
<dbReference type="InterPro" id="IPR029035">
    <property type="entry name" value="DHS-like_NAD/FAD-binding_dom"/>
</dbReference>
<dbReference type="Gene3D" id="3.40.50.1220">
    <property type="entry name" value="TPP-binding domain"/>
    <property type="match status" value="1"/>
</dbReference>
<evidence type="ECO:0000256" key="6">
    <source>
        <dbReference type="ARBA" id="ARBA00022456"/>
    </source>
</evidence>
<evidence type="ECO:0000256" key="2">
    <source>
        <dbReference type="ARBA" id="ARBA00001964"/>
    </source>
</evidence>
<keyword evidence="8" id="KW-0210">Decarboxylase</keyword>
<comment type="catalytic activity">
    <reaction evidence="1">
        <text>(S)-3-methyl-2-oxopentanoate + H(+) = 2-methylbutanal + CO2</text>
        <dbReference type="Rhea" id="RHEA:21108"/>
        <dbReference type="ChEBI" id="CHEBI:15378"/>
        <dbReference type="ChEBI" id="CHEBI:16182"/>
        <dbReference type="ChEBI" id="CHEBI:16526"/>
        <dbReference type="ChEBI" id="CHEBI:35146"/>
        <dbReference type="EC" id="4.1.1.72"/>
    </reaction>
</comment>
<dbReference type="AlphaFoldDB" id="A0A8B8UN47"/>
<dbReference type="Pfam" id="PF02776">
    <property type="entry name" value="TPP_enzyme_N"/>
    <property type="match status" value="1"/>
</dbReference>
<dbReference type="GO" id="GO:0005829">
    <property type="term" value="C:cytosol"/>
    <property type="evidence" value="ECO:0007669"/>
    <property type="project" value="TreeGrafter"/>
</dbReference>
<evidence type="ECO:0000256" key="13">
    <source>
        <dbReference type="PIRSR" id="PIRSR036565-2"/>
    </source>
</evidence>
<feature type="binding site" evidence="13">
    <location>
        <position position="488"/>
    </location>
    <ligand>
        <name>Mg(2+)</name>
        <dbReference type="ChEBI" id="CHEBI:18420"/>
    </ligand>
</feature>
<dbReference type="PIRSF" id="PIRSF036565">
    <property type="entry name" value="Pyruvt_ip_decrb"/>
    <property type="match status" value="1"/>
</dbReference>
<evidence type="ECO:0000259" key="15">
    <source>
        <dbReference type="Pfam" id="PF00205"/>
    </source>
</evidence>
<keyword evidence="6" id="KW-0101">Branched-chain amino acid catabolism</keyword>
<evidence type="ECO:0000256" key="14">
    <source>
        <dbReference type="RuleBase" id="RU362132"/>
    </source>
</evidence>
<evidence type="ECO:0000256" key="5">
    <source>
        <dbReference type="ARBA" id="ARBA00012227"/>
    </source>
</evidence>
<dbReference type="Pfam" id="PF00205">
    <property type="entry name" value="TPP_enzyme_M"/>
    <property type="match status" value="1"/>
</dbReference>
<dbReference type="PANTHER" id="PTHR43452">
    <property type="entry name" value="PYRUVATE DECARBOXYLASE"/>
    <property type="match status" value="1"/>
</dbReference>
<organism evidence="18">
    <name type="scientific">Saccharomyces paradoxus</name>
    <name type="common">Yeast</name>
    <name type="synonym">Saccharomyces douglasii</name>
    <dbReference type="NCBI Taxonomy" id="27291"/>
    <lineage>
        <taxon>Eukaryota</taxon>
        <taxon>Fungi</taxon>
        <taxon>Dikarya</taxon>
        <taxon>Ascomycota</taxon>
        <taxon>Saccharomycotina</taxon>
        <taxon>Saccharomycetes</taxon>
        <taxon>Saccharomycetales</taxon>
        <taxon>Saccharomycetaceae</taxon>
        <taxon>Saccharomyces</taxon>
    </lineage>
</organism>
<feature type="binding site" evidence="13">
    <location>
        <position position="490"/>
    </location>
    <ligand>
        <name>Mg(2+)</name>
        <dbReference type="ChEBI" id="CHEBI:18420"/>
    </ligand>
</feature>
<reference evidence="18" key="1">
    <citation type="journal article" date="2017" name="Nat. Genet.">
        <title>Contrasting evolutionary genome dynamics between domesticated and wild yeasts.</title>
        <authorList>
            <person name="Yue J.X."/>
            <person name="Li J."/>
            <person name="Aigrain L."/>
            <person name="Hallin J."/>
            <person name="Persson K."/>
            <person name="Oliver K."/>
            <person name="Bergstrom A."/>
            <person name="Coupland P."/>
            <person name="Warringer J."/>
            <person name="Lagomarsino M.C."/>
            <person name="Fischer G."/>
            <person name="Durbin R."/>
            <person name="Liti G."/>
        </authorList>
    </citation>
    <scope>NUCLEOTIDE SEQUENCE</scope>
    <source>
        <strain evidence="18">CBS432</strain>
    </source>
</reference>
<dbReference type="OrthoDB" id="3970464at2759"/>
<dbReference type="Gene3D" id="3.40.50.970">
    <property type="match status" value="2"/>
</dbReference>
<dbReference type="GO" id="GO:0005634">
    <property type="term" value="C:nucleus"/>
    <property type="evidence" value="ECO:0007669"/>
    <property type="project" value="TreeGrafter"/>
</dbReference>
<comment type="cofactor">
    <cofactor evidence="13">
        <name>Mg(2+)</name>
        <dbReference type="ChEBI" id="CHEBI:18420"/>
    </cofactor>
    <text evidence="13">Binds 1 Mg(2+) per subunit.</text>
</comment>
<comment type="similarity">
    <text evidence="4 14">Belongs to the TPP enzyme family.</text>
</comment>
<dbReference type="SUPFAM" id="SSF52467">
    <property type="entry name" value="DHS-like NAD/FAD-binding domain"/>
    <property type="match status" value="1"/>
</dbReference>
<dbReference type="InterPro" id="IPR011766">
    <property type="entry name" value="TPP_enzyme_TPP-bd"/>
</dbReference>
<gene>
    <name evidence="18" type="primary">THI3</name>
    <name evidence="18" type="ORF">SPAR_D01560</name>
</gene>
<dbReference type="InterPro" id="IPR047214">
    <property type="entry name" value="TPP_PDC_IPDC"/>
</dbReference>
<dbReference type="GO" id="GO:0030976">
    <property type="term" value="F:thiamine pyrophosphate binding"/>
    <property type="evidence" value="ECO:0007669"/>
    <property type="project" value="InterPro"/>
</dbReference>
<evidence type="ECO:0000313" key="18">
    <source>
        <dbReference type="RefSeq" id="XP_033765189.1"/>
    </source>
</evidence>
<dbReference type="GO" id="GO:0047433">
    <property type="term" value="F:branched-chain-2-oxoacid decarboxylase activity"/>
    <property type="evidence" value="ECO:0007669"/>
    <property type="project" value="UniProtKB-EC"/>
</dbReference>
<comment type="pathway">
    <text evidence="3">Amino-acid degradation; Ehrlich pathway.</text>
</comment>
<evidence type="ECO:0000256" key="7">
    <source>
        <dbReference type="ARBA" id="ARBA00022723"/>
    </source>
</evidence>
<feature type="domain" description="Thiamine pyrophosphate enzyme TPP-binding" evidence="16">
    <location>
        <begin position="418"/>
        <end position="526"/>
    </location>
</feature>
<dbReference type="GO" id="GO:0009083">
    <property type="term" value="P:branched-chain amino acid catabolic process"/>
    <property type="evidence" value="ECO:0007669"/>
    <property type="project" value="UniProtKB-KW"/>
</dbReference>
<dbReference type="VEuPathDB" id="FungiDB:SPAR_D01560"/>
<evidence type="ECO:0000256" key="11">
    <source>
        <dbReference type="ARBA" id="ARBA00023239"/>
    </source>
</evidence>
<dbReference type="CDD" id="cd07038">
    <property type="entry name" value="TPP_PYR_PDC_IPDC_like"/>
    <property type="match status" value="1"/>
</dbReference>
<protein>
    <recommendedName>
        <fullName evidence="5">branched-chain-2-oxoacid decarboxylase</fullName>
        <ecNumber evidence="5">4.1.1.72</ecNumber>
    </recommendedName>
    <alternativeName>
        <fullName evidence="12">Thiamine pyrophosphate-dependent 2-oxo-acid decarboxylase</fullName>
    </alternativeName>
</protein>
<feature type="domain" description="Thiamine pyrophosphate enzyme N-terminal TPP-binding" evidence="17">
    <location>
        <begin position="17"/>
        <end position="119"/>
    </location>
</feature>
<reference evidence="18" key="3">
    <citation type="submission" date="2025-07" db="EMBL/GenBank/DDBJ databases">
        <authorList>
            <consortium name="NCBI Genome Project"/>
        </authorList>
    </citation>
    <scope>NUCLEOTIDE SEQUENCE</scope>
    <source>
        <strain evidence="18">CBS432</strain>
    </source>
</reference>
<dbReference type="CDD" id="cd02005">
    <property type="entry name" value="TPP_PDC_IPDC"/>
    <property type="match status" value="1"/>
</dbReference>
<reference evidence="18" key="4">
    <citation type="submission" date="2025-08" db="UniProtKB">
        <authorList>
            <consortium name="RefSeq"/>
        </authorList>
    </citation>
    <scope>IDENTIFICATION</scope>
    <source>
        <strain evidence="18">CBS432</strain>
    </source>
</reference>
<keyword evidence="10 14" id="KW-0786">Thiamine pyrophosphate</keyword>
<comment type="cofactor">
    <cofactor evidence="2">
        <name>thiamine diphosphate</name>
        <dbReference type="ChEBI" id="CHEBI:58937"/>
    </cofactor>
</comment>
<dbReference type="InterPro" id="IPR012001">
    <property type="entry name" value="Thiamin_PyroP_enz_TPP-bd_dom"/>
</dbReference>
<evidence type="ECO:0000259" key="16">
    <source>
        <dbReference type="Pfam" id="PF02775"/>
    </source>
</evidence>
<name>A0A8B8UN47_SACPA</name>
<feature type="domain" description="Thiamine pyrophosphate enzyme central" evidence="15">
    <location>
        <begin position="212"/>
        <end position="335"/>
    </location>
</feature>
<evidence type="ECO:0000256" key="1">
    <source>
        <dbReference type="ARBA" id="ARBA00001090"/>
    </source>
</evidence>
<dbReference type="InterPro" id="IPR012000">
    <property type="entry name" value="Thiamin_PyroP_enz_cen_dom"/>
</dbReference>
<keyword evidence="7 13" id="KW-0479">Metal-binding</keyword>
<dbReference type="GeneID" id="54629403"/>
<dbReference type="Pfam" id="PF02775">
    <property type="entry name" value="TPP_enzyme_C"/>
    <property type="match status" value="1"/>
</dbReference>
<dbReference type="SUPFAM" id="SSF52518">
    <property type="entry name" value="Thiamin diphosphate-binding fold (THDP-binding)"/>
    <property type="match status" value="2"/>
</dbReference>
<evidence type="ECO:0000259" key="17">
    <source>
        <dbReference type="Pfam" id="PF02776"/>
    </source>
</evidence>
<keyword evidence="11" id="KW-0456">Lyase</keyword>
<dbReference type="FunFam" id="3.40.50.970:FF:000019">
    <property type="entry name" value="Pyruvate decarboxylase isozyme"/>
    <property type="match status" value="1"/>
</dbReference>
<evidence type="ECO:0000256" key="8">
    <source>
        <dbReference type="ARBA" id="ARBA00022793"/>
    </source>
</evidence>
<keyword evidence="9 13" id="KW-0460">Magnesium</keyword>
<accession>A0A8B8UN47</accession>
<evidence type="ECO:0000256" key="10">
    <source>
        <dbReference type="ARBA" id="ARBA00023052"/>
    </source>
</evidence>
<dbReference type="KEGG" id="spao:SPAR_D01560"/>
<reference evidence="18" key="2">
    <citation type="submission" date="2020-01" db="EMBL/GenBank/DDBJ databases">
        <title>Population-level Yeast Reference Genomes.</title>
        <authorList>
            <person name="Yue J.-X."/>
        </authorList>
    </citation>
    <scope>NUCLEOTIDE SEQUENCE</scope>
    <source>
        <strain evidence="18">CBS432</strain>
    </source>
</reference>
<dbReference type="InterPro" id="IPR029061">
    <property type="entry name" value="THDP-binding"/>
</dbReference>
<dbReference type="InterPro" id="IPR012110">
    <property type="entry name" value="PDC/IPDC-like"/>
</dbReference>